<dbReference type="Pfam" id="PF03050">
    <property type="entry name" value="DDE_Tnp_IS66"/>
    <property type="match status" value="1"/>
</dbReference>
<dbReference type="RefSeq" id="WP_087663090.1">
    <property type="nucleotide sequence ID" value="NZ_NIBL01000001.1"/>
</dbReference>
<dbReference type="NCBIfam" id="NF033517">
    <property type="entry name" value="transpos_IS66"/>
    <property type="match status" value="1"/>
</dbReference>
<dbReference type="Pfam" id="PF13817">
    <property type="entry name" value="DDE_Tnp_IS66_C"/>
    <property type="match status" value="1"/>
</dbReference>
<dbReference type="Proteomes" id="UP000196503">
    <property type="component" value="Unassembled WGS sequence"/>
</dbReference>
<dbReference type="EMBL" id="NIBL01000001">
    <property type="protein sequence ID" value="OUZ19354.1"/>
    <property type="molecule type" value="Genomic_DNA"/>
</dbReference>
<reference evidence="4 5" key="1">
    <citation type="submission" date="2017-05" db="EMBL/GenBank/DDBJ databases">
        <title>The Genome Sequence of Enterococcus faecium 2D5_DIV0622.</title>
        <authorList>
            <consortium name="The Broad Institute Genomics Platform"/>
            <consortium name="The Broad Institute Genomic Center for Infectious Diseases"/>
            <person name="Earl A."/>
            <person name="Manson A."/>
            <person name="Schwartman J."/>
            <person name="Gilmore M."/>
            <person name="Abouelleil A."/>
            <person name="Cao P."/>
            <person name="Chapman S."/>
            <person name="Cusick C."/>
            <person name="Shea T."/>
            <person name="Young S."/>
            <person name="Neafsey D."/>
            <person name="Nusbaum C."/>
            <person name="Birren B."/>
        </authorList>
    </citation>
    <scope>NUCLEOTIDE SEQUENCE [LARGE SCALE GENOMIC DNA]</scope>
    <source>
        <strain evidence="4 5">2D5_DIV0622</strain>
    </source>
</reference>
<evidence type="ECO:0000313" key="5">
    <source>
        <dbReference type="Proteomes" id="UP000196503"/>
    </source>
</evidence>
<organism evidence="4 5">
    <name type="scientific">Enterococcus cecorum</name>
    <dbReference type="NCBI Taxonomy" id="44008"/>
    <lineage>
        <taxon>Bacteria</taxon>
        <taxon>Bacillati</taxon>
        <taxon>Bacillota</taxon>
        <taxon>Bacilli</taxon>
        <taxon>Lactobacillales</taxon>
        <taxon>Enterococcaceae</taxon>
        <taxon>Enterococcus</taxon>
    </lineage>
</organism>
<dbReference type="PANTHER" id="PTHR33678:SF1">
    <property type="entry name" value="BLL1576 PROTEIN"/>
    <property type="match status" value="1"/>
</dbReference>
<feature type="domain" description="Transposase IS66 zinc-finger binding" evidence="2">
    <location>
        <begin position="55"/>
        <end position="98"/>
    </location>
</feature>
<feature type="domain" description="Transposase IS66 C-terminal" evidence="3">
    <location>
        <begin position="403"/>
        <end position="444"/>
    </location>
</feature>
<proteinExistence type="predicted"/>
<protein>
    <submittedName>
        <fullName evidence="4">Transposase</fullName>
    </submittedName>
</protein>
<dbReference type="Pfam" id="PF13005">
    <property type="entry name" value="zf-IS66"/>
    <property type="match status" value="1"/>
</dbReference>
<accession>A0A200I2R5</accession>
<gene>
    <name evidence="4" type="ORF">A5869_001003</name>
</gene>
<evidence type="ECO:0000259" key="2">
    <source>
        <dbReference type="Pfam" id="PF13005"/>
    </source>
</evidence>
<comment type="caution">
    <text evidence="4">The sequence shown here is derived from an EMBL/GenBank/DDBJ whole genome shotgun (WGS) entry which is preliminary data.</text>
</comment>
<evidence type="ECO:0000259" key="1">
    <source>
        <dbReference type="Pfam" id="PF03050"/>
    </source>
</evidence>
<dbReference type="InterPro" id="IPR004291">
    <property type="entry name" value="Transposase_IS66_central"/>
</dbReference>
<evidence type="ECO:0000259" key="3">
    <source>
        <dbReference type="Pfam" id="PF13817"/>
    </source>
</evidence>
<dbReference type="AlphaFoldDB" id="A0A200I2R5"/>
<evidence type="ECO:0000313" key="4">
    <source>
        <dbReference type="EMBL" id="OUZ19354.1"/>
    </source>
</evidence>
<dbReference type="InterPro" id="IPR024474">
    <property type="entry name" value="Znf_dom_IS66"/>
</dbReference>
<dbReference type="InterPro" id="IPR052344">
    <property type="entry name" value="Transposase-related"/>
</dbReference>
<feature type="domain" description="Transposase IS66 central" evidence="1">
    <location>
        <begin position="120"/>
        <end position="396"/>
    </location>
</feature>
<dbReference type="InterPro" id="IPR039552">
    <property type="entry name" value="IS66_C"/>
</dbReference>
<dbReference type="PANTHER" id="PTHR33678">
    <property type="entry name" value="BLL1576 PROTEIN"/>
    <property type="match status" value="1"/>
</dbReference>
<name>A0A200I2R5_9ENTE</name>
<sequence>MTWNFLKKKVTVPGKAEEEEETITYRRKKAKGKRQAIFQQFKPEVIHHELMGDACTCPDCHERLKEIGSCVQRQELVYVPAQLKRVDHIQHAYKCVSCSKKNATDKIIKAPIPKAPLPHSLGSASIIAHTIHQKFTLKVPNYRQEEDWQKMGLPISRKEIANWHIKSSQYYFEPLYELLREKLLTQSLLHADETAYRVLENDTSLTYYWTFLSGKQATQPITLYHHDQRRSGLAVQEFLGEYDGYVHCDMWSAYRQLPKAKLVGCWAHVRRKFFEATPKQADKQSLGRKGLDYCDQMFSLEASWAELSSAERLCKRKERLAPLMTTFFDWCRNQSVLPGSKLGRAITYALKYEETFKTVLTDGSLVLSNNLAERAIKGLVMGRKNWLFSQSFEGAKSSAIILSLLETAKRNGLDSEKYLTYLLKKLPNEESFAKKAALEAYLPWSETVQANCK</sequence>